<evidence type="ECO:0000256" key="3">
    <source>
        <dbReference type="ARBA" id="ARBA00018024"/>
    </source>
</evidence>
<dbReference type="InterPro" id="IPR001624">
    <property type="entry name" value="FliE"/>
</dbReference>
<gene>
    <name evidence="5" type="primary">fliE</name>
    <name evidence="6" type="ORF">SAMN05216210_2022</name>
</gene>
<dbReference type="GO" id="GO:0009425">
    <property type="term" value="C:bacterial-type flagellum basal body"/>
    <property type="evidence" value="ECO:0007669"/>
    <property type="project" value="UniProtKB-SubCell"/>
</dbReference>
<sequence>MTQISQGVEFNRLMMQMRAMQMEATGKPQAPAALEQGPDKGSEFSEVMRGALDKVNELQKTTGDLRTSYEMGEAGVDLTDVMIASQKSSVAMQATVQVRNRMVSAYEEIMRMQI</sequence>
<dbReference type="GO" id="GO:0005198">
    <property type="term" value="F:structural molecule activity"/>
    <property type="evidence" value="ECO:0007669"/>
    <property type="project" value="UniProtKB-UniRule"/>
</dbReference>
<dbReference type="AlphaFoldDB" id="A0A1H2G400"/>
<dbReference type="Pfam" id="PF02049">
    <property type="entry name" value="FliE"/>
    <property type="match status" value="1"/>
</dbReference>
<evidence type="ECO:0000256" key="2">
    <source>
        <dbReference type="ARBA" id="ARBA00009272"/>
    </source>
</evidence>
<comment type="subcellular location">
    <subcellularLocation>
        <location evidence="1 5">Bacterial flagellum basal body</location>
    </subcellularLocation>
</comment>
<accession>A0A1H2G400</accession>
<name>A0A1H2G400_9GAMM</name>
<evidence type="ECO:0000313" key="7">
    <source>
        <dbReference type="Proteomes" id="UP000243924"/>
    </source>
</evidence>
<keyword evidence="6" id="KW-0969">Cilium</keyword>
<keyword evidence="6" id="KW-0966">Cell projection</keyword>
<evidence type="ECO:0000256" key="4">
    <source>
        <dbReference type="ARBA" id="ARBA00023143"/>
    </source>
</evidence>
<evidence type="ECO:0000256" key="5">
    <source>
        <dbReference type="HAMAP-Rule" id="MF_00724"/>
    </source>
</evidence>
<dbReference type="EMBL" id="LT629787">
    <property type="protein sequence ID" value="SDU14295.1"/>
    <property type="molecule type" value="Genomic_DNA"/>
</dbReference>
<dbReference type="NCBIfam" id="TIGR00205">
    <property type="entry name" value="fliE"/>
    <property type="match status" value="1"/>
</dbReference>
<keyword evidence="7" id="KW-1185">Reference proteome</keyword>
<protein>
    <recommendedName>
        <fullName evidence="3 5">Flagellar hook-basal body complex protein FliE</fullName>
    </recommendedName>
</protein>
<keyword evidence="6" id="KW-0282">Flagellum</keyword>
<dbReference type="HAMAP" id="MF_00724">
    <property type="entry name" value="FliE"/>
    <property type="match status" value="1"/>
</dbReference>
<evidence type="ECO:0000256" key="1">
    <source>
        <dbReference type="ARBA" id="ARBA00004117"/>
    </source>
</evidence>
<dbReference type="PANTHER" id="PTHR34653">
    <property type="match status" value="1"/>
</dbReference>
<proteinExistence type="inferred from homology"/>
<comment type="similarity">
    <text evidence="2 5">Belongs to the FliE family.</text>
</comment>
<organism evidence="6 7">
    <name type="scientific">Halopseudomonas salegens</name>
    <dbReference type="NCBI Taxonomy" id="1434072"/>
    <lineage>
        <taxon>Bacteria</taxon>
        <taxon>Pseudomonadati</taxon>
        <taxon>Pseudomonadota</taxon>
        <taxon>Gammaproteobacteria</taxon>
        <taxon>Pseudomonadales</taxon>
        <taxon>Pseudomonadaceae</taxon>
        <taxon>Halopseudomonas</taxon>
    </lineage>
</organism>
<keyword evidence="4 5" id="KW-0975">Bacterial flagellum</keyword>
<dbReference type="STRING" id="1434072.SAMN05216210_2022"/>
<evidence type="ECO:0000313" key="6">
    <source>
        <dbReference type="EMBL" id="SDU14295.1"/>
    </source>
</evidence>
<dbReference type="PANTHER" id="PTHR34653:SF1">
    <property type="entry name" value="FLAGELLAR HOOK-BASAL BODY COMPLEX PROTEIN FLIE"/>
    <property type="match status" value="1"/>
</dbReference>
<dbReference type="GO" id="GO:0003774">
    <property type="term" value="F:cytoskeletal motor activity"/>
    <property type="evidence" value="ECO:0007669"/>
    <property type="project" value="InterPro"/>
</dbReference>
<dbReference type="PRINTS" id="PR01006">
    <property type="entry name" value="FLGHOOKFLIE"/>
</dbReference>
<reference evidence="7" key="1">
    <citation type="submission" date="2016-10" db="EMBL/GenBank/DDBJ databases">
        <authorList>
            <person name="Varghese N."/>
            <person name="Submissions S."/>
        </authorList>
    </citation>
    <scope>NUCLEOTIDE SEQUENCE [LARGE SCALE GENOMIC DNA]</scope>
    <source>
        <strain evidence="7">CECT 8338</strain>
    </source>
</reference>
<dbReference type="GO" id="GO:0071973">
    <property type="term" value="P:bacterial-type flagellum-dependent cell motility"/>
    <property type="evidence" value="ECO:0007669"/>
    <property type="project" value="InterPro"/>
</dbReference>
<dbReference type="Proteomes" id="UP000243924">
    <property type="component" value="Chromosome I"/>
</dbReference>